<evidence type="ECO:0000256" key="4">
    <source>
        <dbReference type="PROSITE-ProRule" id="PRU00600"/>
    </source>
</evidence>
<feature type="compositionally biased region" description="Low complexity" evidence="5">
    <location>
        <begin position="57"/>
        <end position="71"/>
    </location>
</feature>
<dbReference type="GO" id="GO:0043539">
    <property type="term" value="F:protein serine/threonine kinase activator activity"/>
    <property type="evidence" value="ECO:0007669"/>
    <property type="project" value="TreeGrafter"/>
</dbReference>
<name>A0A167FBY8_9ASCO</name>
<dbReference type="GO" id="GO:0016301">
    <property type="term" value="F:kinase activity"/>
    <property type="evidence" value="ECO:0007669"/>
    <property type="project" value="UniProtKB-KW"/>
</dbReference>
<dbReference type="InterPro" id="IPR006572">
    <property type="entry name" value="Znf_DBF"/>
</dbReference>
<keyword evidence="7" id="KW-0418">Kinase</keyword>
<dbReference type="PANTHER" id="PTHR15375">
    <property type="entry name" value="ACTIVATOR OF S-PHASE KINASE-RELATED"/>
    <property type="match status" value="1"/>
</dbReference>
<dbReference type="Gene3D" id="3.40.50.10190">
    <property type="entry name" value="BRCT domain"/>
    <property type="match status" value="1"/>
</dbReference>
<evidence type="ECO:0000256" key="5">
    <source>
        <dbReference type="SAM" id="MobiDB-lite"/>
    </source>
</evidence>
<dbReference type="Pfam" id="PF07535">
    <property type="entry name" value="zf-DBF"/>
    <property type="match status" value="1"/>
</dbReference>
<dbReference type="Pfam" id="PF22437">
    <property type="entry name" value="DBF4_BRCT"/>
    <property type="match status" value="1"/>
</dbReference>
<evidence type="ECO:0000259" key="6">
    <source>
        <dbReference type="PROSITE" id="PS51265"/>
    </source>
</evidence>
<dbReference type="KEGG" id="slb:AWJ20_2713"/>
<sequence>MDSTDRTPLKEQNTNTLRSPIKLVSSLDKQKARSTLASRTIVPQHVLNSRKRGLVQPTTATTTGASAPSATVDPNSLMYQSQHPANLQVHQQQQQQHHTGHHHNQHSSQHLHHQNQHHHQHRSQTHNQYQQQQQHSLASQQRHAREAREAREAALADSRDADEELRRWKEQWRKIMQSSVIYFDGIDQQNVDKVRGHLTSLGTQIQPFFERQVTHLVTKRSTSVDYPSTDVITKAKLLEMKVWSFDKLIRFLTHLLGSSPLERAFQPSTTNLSKLLKQEKLIGPSDRDMNAPTDSFKTFKGPYLLIWDPTHCFRPTLYKEFVKVVNDGEGDWPQFRQTPLGQCPFIYLSPKQIQMLEERSQERRKNLLSRQECGDREDEIEILDNAPGDDDEDNLGMDPDDEEQVTEETIGKRRRQGQDDGDIDLLTAATTRDIVEARYNEVSNGSLVSHAQPPHKKHIVDNSLQATYNTASRFYELAASGVNRSNMTSAVKSVAQSASGQSGTSTLAGGNGLAATVAQVPSRELANLQRKVLSRPSASVFGPIEEAKEYSQSASLGLNQDTAGTTGGNSSAHNSVSSRASGFAVRPSVPSKLDAQAAAAAAMSYKKKAPEPVRRAESKTQAKKRVGFCENCQIQFDDFDLHIISKRHRRFACDDQNFLTLDSIIGELQRQQL</sequence>
<evidence type="ECO:0000256" key="1">
    <source>
        <dbReference type="ARBA" id="ARBA00022723"/>
    </source>
</evidence>
<evidence type="ECO:0000256" key="2">
    <source>
        <dbReference type="ARBA" id="ARBA00022771"/>
    </source>
</evidence>
<evidence type="ECO:0000313" key="8">
    <source>
        <dbReference type="Proteomes" id="UP000189580"/>
    </source>
</evidence>
<dbReference type="InterPro" id="IPR013939">
    <property type="entry name" value="Regulatory_Dfp1/Him1"/>
</dbReference>
<dbReference type="EMBL" id="CP014503">
    <property type="protein sequence ID" value="ANB15093.1"/>
    <property type="molecule type" value="Genomic_DNA"/>
</dbReference>
<dbReference type="CDD" id="cd00027">
    <property type="entry name" value="BRCT"/>
    <property type="match status" value="1"/>
</dbReference>
<organism evidence="7 8">
    <name type="scientific">Sugiyamaella lignohabitans</name>
    <dbReference type="NCBI Taxonomy" id="796027"/>
    <lineage>
        <taxon>Eukaryota</taxon>
        <taxon>Fungi</taxon>
        <taxon>Dikarya</taxon>
        <taxon>Ascomycota</taxon>
        <taxon>Saccharomycotina</taxon>
        <taxon>Dipodascomycetes</taxon>
        <taxon>Dipodascales</taxon>
        <taxon>Trichomonascaceae</taxon>
        <taxon>Sugiyamaella</taxon>
    </lineage>
</organism>
<evidence type="ECO:0000313" key="7">
    <source>
        <dbReference type="EMBL" id="ANB15093.1"/>
    </source>
</evidence>
<dbReference type="GO" id="GO:0010571">
    <property type="term" value="P:positive regulation of nuclear cell cycle DNA replication"/>
    <property type="evidence" value="ECO:0007669"/>
    <property type="project" value="TreeGrafter"/>
</dbReference>
<feature type="compositionally biased region" description="Low complexity" evidence="5">
    <location>
        <begin position="88"/>
        <end position="97"/>
    </location>
</feature>
<feature type="compositionally biased region" description="Low complexity" evidence="5">
    <location>
        <begin position="568"/>
        <end position="579"/>
    </location>
</feature>
<feature type="compositionally biased region" description="Basic residues" evidence="5">
    <location>
        <begin position="98"/>
        <end position="124"/>
    </location>
</feature>
<dbReference type="Proteomes" id="UP000189580">
    <property type="component" value="Chromosome b"/>
</dbReference>
<feature type="compositionally biased region" description="Low complexity" evidence="5">
    <location>
        <begin position="125"/>
        <end position="141"/>
    </location>
</feature>
<protein>
    <submittedName>
        <fullName evidence="7">Protein serine/threonine kinase activating protein DBF4</fullName>
    </submittedName>
</protein>
<feature type="region of interest" description="Disordered" evidence="5">
    <location>
        <begin position="558"/>
        <end position="579"/>
    </location>
</feature>
<dbReference type="GeneID" id="30034655"/>
<dbReference type="AlphaFoldDB" id="A0A167FBY8"/>
<feature type="compositionally biased region" description="Acidic residues" evidence="5">
    <location>
        <begin position="375"/>
        <end position="406"/>
    </location>
</feature>
<dbReference type="FunFam" id="6.10.250.3410:FF:000001">
    <property type="entry name" value="Protein DBF4 homolog A"/>
    <property type="match status" value="1"/>
</dbReference>
<dbReference type="GO" id="GO:0008270">
    <property type="term" value="F:zinc ion binding"/>
    <property type="evidence" value="ECO:0007669"/>
    <property type="project" value="UniProtKB-KW"/>
</dbReference>
<keyword evidence="2 4" id="KW-0863">Zinc-finger</keyword>
<feature type="region of interest" description="Disordered" evidence="5">
    <location>
        <begin position="366"/>
        <end position="423"/>
    </location>
</feature>
<dbReference type="GO" id="GO:0003676">
    <property type="term" value="F:nucleic acid binding"/>
    <property type="evidence" value="ECO:0007669"/>
    <property type="project" value="InterPro"/>
</dbReference>
<dbReference type="SUPFAM" id="SSF52113">
    <property type="entry name" value="BRCT domain"/>
    <property type="match status" value="1"/>
</dbReference>
<dbReference type="InterPro" id="IPR038545">
    <property type="entry name" value="Znf_DBF_sf"/>
</dbReference>
<feature type="compositionally biased region" description="Polar residues" evidence="5">
    <location>
        <begin position="72"/>
        <end position="85"/>
    </location>
</feature>
<dbReference type="SMART" id="SM00586">
    <property type="entry name" value="ZnF_DBF"/>
    <property type="match status" value="1"/>
</dbReference>
<dbReference type="OrthoDB" id="21380at2759"/>
<proteinExistence type="predicted"/>
<dbReference type="InterPro" id="IPR055116">
    <property type="entry name" value="DBF4_BRCT"/>
</dbReference>
<keyword evidence="8" id="KW-1185">Reference proteome</keyword>
<keyword evidence="1" id="KW-0479">Metal-binding</keyword>
<keyword evidence="3" id="KW-0862">Zinc</keyword>
<keyword evidence="7" id="KW-0808">Transferase</keyword>
<dbReference type="GO" id="GO:0031431">
    <property type="term" value="C:Dbf4-dependent protein kinase complex"/>
    <property type="evidence" value="ECO:0007669"/>
    <property type="project" value="TreeGrafter"/>
</dbReference>
<reference evidence="7 8" key="1">
    <citation type="submission" date="2016-02" db="EMBL/GenBank/DDBJ databases">
        <title>Complete genome sequence and transcriptome regulation of the pentose utilising yeast Sugiyamaella lignohabitans.</title>
        <authorList>
            <person name="Bellasio M."/>
            <person name="Peymann A."/>
            <person name="Valli M."/>
            <person name="Sipitzky M."/>
            <person name="Graf A."/>
            <person name="Sauer M."/>
            <person name="Marx H."/>
            <person name="Mattanovich D."/>
        </authorList>
    </citation>
    <scope>NUCLEOTIDE SEQUENCE [LARGE SCALE GENOMIC DNA]</scope>
    <source>
        <strain evidence="7 8">CBS 10342</strain>
    </source>
</reference>
<evidence type="ECO:0000256" key="3">
    <source>
        <dbReference type="ARBA" id="ARBA00022833"/>
    </source>
</evidence>
<dbReference type="InterPro" id="IPR051590">
    <property type="entry name" value="Replication_Regulatory_Kinase"/>
</dbReference>
<dbReference type="Pfam" id="PF08630">
    <property type="entry name" value="Dfp1_Him1_M"/>
    <property type="match status" value="1"/>
</dbReference>
<dbReference type="Gene3D" id="6.10.250.3410">
    <property type="entry name" value="DBF zinc finger"/>
    <property type="match status" value="1"/>
</dbReference>
<gene>
    <name evidence="7" type="primary">DBF4</name>
    <name evidence="7" type="ORF">AWJ20_2713</name>
</gene>
<dbReference type="RefSeq" id="XP_018737570.1">
    <property type="nucleotide sequence ID" value="XM_018879677.1"/>
</dbReference>
<dbReference type="PROSITE" id="PS51265">
    <property type="entry name" value="ZF_DBF4"/>
    <property type="match status" value="1"/>
</dbReference>
<dbReference type="PANTHER" id="PTHR15375:SF26">
    <property type="entry name" value="PROTEIN CHIFFON"/>
    <property type="match status" value="1"/>
</dbReference>
<dbReference type="GO" id="GO:1901987">
    <property type="term" value="P:regulation of cell cycle phase transition"/>
    <property type="evidence" value="ECO:0007669"/>
    <property type="project" value="TreeGrafter"/>
</dbReference>
<dbReference type="InterPro" id="IPR036420">
    <property type="entry name" value="BRCT_dom_sf"/>
</dbReference>
<feature type="domain" description="DBF4-type" evidence="6">
    <location>
        <begin position="622"/>
        <end position="671"/>
    </location>
</feature>
<accession>A0A167FBY8</accession>
<feature type="region of interest" description="Disordered" evidence="5">
    <location>
        <begin position="48"/>
        <end position="163"/>
    </location>
</feature>
<feature type="compositionally biased region" description="Basic and acidic residues" evidence="5">
    <location>
        <begin position="143"/>
        <end position="163"/>
    </location>
</feature>